<dbReference type="EMBL" id="BPLR01002759">
    <property type="protein sequence ID" value="GIX77492.1"/>
    <property type="molecule type" value="Genomic_DNA"/>
</dbReference>
<dbReference type="AlphaFoldDB" id="A0AAV4MY80"/>
<protein>
    <submittedName>
        <fullName evidence="1">Uncharacterized protein</fullName>
    </submittedName>
</protein>
<comment type="caution">
    <text evidence="1">The sequence shown here is derived from an EMBL/GenBank/DDBJ whole genome shotgun (WGS) entry which is preliminary data.</text>
</comment>
<organism evidence="1 2">
    <name type="scientific">Caerostris extrusa</name>
    <name type="common">Bark spider</name>
    <name type="synonym">Caerostris bankana</name>
    <dbReference type="NCBI Taxonomy" id="172846"/>
    <lineage>
        <taxon>Eukaryota</taxon>
        <taxon>Metazoa</taxon>
        <taxon>Ecdysozoa</taxon>
        <taxon>Arthropoda</taxon>
        <taxon>Chelicerata</taxon>
        <taxon>Arachnida</taxon>
        <taxon>Araneae</taxon>
        <taxon>Araneomorphae</taxon>
        <taxon>Entelegynae</taxon>
        <taxon>Araneoidea</taxon>
        <taxon>Araneidae</taxon>
        <taxon>Caerostris</taxon>
    </lineage>
</organism>
<gene>
    <name evidence="1" type="ORF">CEXT_340561</name>
</gene>
<name>A0AAV4MY80_CAEEX</name>
<evidence type="ECO:0000313" key="2">
    <source>
        <dbReference type="Proteomes" id="UP001054945"/>
    </source>
</evidence>
<keyword evidence="2" id="KW-1185">Reference proteome</keyword>
<proteinExistence type="predicted"/>
<sequence length="100" mass="11372">MKLDILNFLLVLTNQSRRKMEVDDDGYVHAPGKCPPKGSCVVPATPGNITNLTTTSDMNMDLNLTTAPPINTEAQHCQHLLQRKNTQHTKRQDMMRRWDL</sequence>
<dbReference type="Proteomes" id="UP001054945">
    <property type="component" value="Unassembled WGS sequence"/>
</dbReference>
<reference evidence="1 2" key="1">
    <citation type="submission" date="2021-06" db="EMBL/GenBank/DDBJ databases">
        <title>Caerostris extrusa draft genome.</title>
        <authorList>
            <person name="Kono N."/>
            <person name="Arakawa K."/>
        </authorList>
    </citation>
    <scope>NUCLEOTIDE SEQUENCE [LARGE SCALE GENOMIC DNA]</scope>
</reference>
<evidence type="ECO:0000313" key="1">
    <source>
        <dbReference type="EMBL" id="GIX77492.1"/>
    </source>
</evidence>
<accession>A0AAV4MY80</accession>